<comment type="caution">
    <text evidence="1">The sequence shown here is derived from an EMBL/GenBank/DDBJ whole genome shotgun (WGS) entry which is preliminary data.</text>
</comment>
<dbReference type="Proteomes" id="UP000247702">
    <property type="component" value="Unassembled WGS sequence"/>
</dbReference>
<keyword evidence="2" id="KW-1185">Reference proteome</keyword>
<proteinExistence type="predicted"/>
<accession>A0A2Z6QBL5</accession>
<name>A0A2Z6QBL5_9GLOM</name>
<sequence>MHLWRGSLDINDVGIGCFGCPNRRITEELQTQFGKLCRVGTFQGDAWKSPTPQKKRRTCRLVHAYPHLSQEESAINASKFGENVTFTVDVGRI</sequence>
<evidence type="ECO:0000313" key="1">
    <source>
        <dbReference type="EMBL" id="GBB87587.1"/>
    </source>
</evidence>
<organism evidence="1 2">
    <name type="scientific">Rhizophagus clarus</name>
    <dbReference type="NCBI Taxonomy" id="94130"/>
    <lineage>
        <taxon>Eukaryota</taxon>
        <taxon>Fungi</taxon>
        <taxon>Fungi incertae sedis</taxon>
        <taxon>Mucoromycota</taxon>
        <taxon>Glomeromycotina</taxon>
        <taxon>Glomeromycetes</taxon>
        <taxon>Glomerales</taxon>
        <taxon>Glomeraceae</taxon>
        <taxon>Rhizophagus</taxon>
    </lineage>
</organism>
<dbReference type="AlphaFoldDB" id="A0A2Z6QBL5"/>
<protein>
    <submittedName>
        <fullName evidence="1">Uncharacterized protein</fullName>
    </submittedName>
</protein>
<evidence type="ECO:0000313" key="2">
    <source>
        <dbReference type="Proteomes" id="UP000247702"/>
    </source>
</evidence>
<gene>
    <name evidence="1" type="ORF">RclHR1_14050004</name>
</gene>
<dbReference type="EMBL" id="BEXD01000453">
    <property type="protein sequence ID" value="GBB87587.1"/>
    <property type="molecule type" value="Genomic_DNA"/>
</dbReference>
<reference evidence="1 2" key="1">
    <citation type="submission" date="2017-11" db="EMBL/GenBank/DDBJ databases">
        <title>The genome of Rhizophagus clarus HR1 reveals common genetic basis of auxotrophy among arbuscular mycorrhizal fungi.</title>
        <authorList>
            <person name="Kobayashi Y."/>
        </authorList>
    </citation>
    <scope>NUCLEOTIDE SEQUENCE [LARGE SCALE GENOMIC DNA]</scope>
    <source>
        <strain evidence="1 2">HR1</strain>
    </source>
</reference>